<dbReference type="SMART" id="SM00827">
    <property type="entry name" value="PKS_AT"/>
    <property type="match status" value="1"/>
</dbReference>
<dbReference type="InterPro" id="IPR001227">
    <property type="entry name" value="Ac_transferase_dom_sf"/>
</dbReference>
<dbReference type="InterPro" id="IPR052760">
    <property type="entry name" value="Mitochondrial_malonyltrans"/>
</dbReference>
<proteinExistence type="predicted"/>
<evidence type="ECO:0000313" key="3">
    <source>
        <dbReference type="Proteomes" id="UP000784294"/>
    </source>
</evidence>
<keyword evidence="3" id="KW-1185">Reference proteome</keyword>
<dbReference type="SUPFAM" id="SSF52151">
    <property type="entry name" value="FabD/lysophospholipase-like"/>
    <property type="match status" value="1"/>
</dbReference>
<dbReference type="AlphaFoldDB" id="A0A3S5FDX0"/>
<dbReference type="InterPro" id="IPR016035">
    <property type="entry name" value="Acyl_Trfase/lysoPLipase"/>
</dbReference>
<sequence>MISIPSTSILLFPGQGSQFVGMAKKLLYLPKVKEMFEYAGSILRTNLMKKCTEGPLEELTKTVHCQPAIYITSLAAAFKLRTEDPKLVENCVAVAGFSSGEIAALVFAGSLTFEEGLSLIQTRSQAMQSASTRVSGGMASIFLSHSSQLSSAITAAKSHYLSLSRKQTNQSVESSSRYGDLDDFGTDSFEPQCVCQTACYLYADCKVIAGHIEVALDFIEAHLEQFRLVRMKHLPVSGAFHTPLMAPARLVFTRALDRVPGIKMPSIPVLSNVDALPYTSVSKIKVNLSKQITTAVRWEQILHSLYSRPLDASFPRTIEVGPGRQLGSMLRMVNRKAFMNYHSIEV</sequence>
<organism evidence="2 3">
    <name type="scientific">Protopolystoma xenopodis</name>
    <dbReference type="NCBI Taxonomy" id="117903"/>
    <lineage>
        <taxon>Eukaryota</taxon>
        <taxon>Metazoa</taxon>
        <taxon>Spiralia</taxon>
        <taxon>Lophotrochozoa</taxon>
        <taxon>Platyhelminthes</taxon>
        <taxon>Monogenea</taxon>
        <taxon>Polyopisthocotylea</taxon>
        <taxon>Polystomatidea</taxon>
        <taxon>Polystomatidae</taxon>
        <taxon>Protopolystoma</taxon>
    </lineage>
</organism>
<accession>A0A3S5FDX0</accession>
<protein>
    <recommendedName>
        <fullName evidence="1">Malonyl-CoA:ACP transacylase (MAT) domain-containing protein</fullName>
    </recommendedName>
</protein>
<evidence type="ECO:0000313" key="2">
    <source>
        <dbReference type="EMBL" id="VEL21641.1"/>
    </source>
</evidence>
<dbReference type="PANTHER" id="PTHR47170">
    <property type="entry name" value="MALONYL-COA ACP TRANSACYLASE, ACP-BINDING"/>
    <property type="match status" value="1"/>
</dbReference>
<dbReference type="GO" id="GO:0016740">
    <property type="term" value="F:transferase activity"/>
    <property type="evidence" value="ECO:0007669"/>
    <property type="project" value="InterPro"/>
</dbReference>
<dbReference type="InterPro" id="IPR014043">
    <property type="entry name" value="Acyl_transferase_dom"/>
</dbReference>
<feature type="domain" description="Malonyl-CoA:ACP transacylase (MAT)" evidence="1">
    <location>
        <begin position="11"/>
        <end position="337"/>
    </location>
</feature>
<dbReference type="Gene3D" id="3.40.366.10">
    <property type="entry name" value="Malonyl-Coenzyme A Acyl Carrier Protein, domain 2"/>
    <property type="match status" value="1"/>
</dbReference>
<gene>
    <name evidence="2" type="ORF">PXEA_LOCUS15081</name>
</gene>
<dbReference type="EMBL" id="CAAALY010052333">
    <property type="protein sequence ID" value="VEL21641.1"/>
    <property type="molecule type" value="Genomic_DNA"/>
</dbReference>
<reference evidence="2" key="1">
    <citation type="submission" date="2018-11" db="EMBL/GenBank/DDBJ databases">
        <authorList>
            <consortium name="Pathogen Informatics"/>
        </authorList>
    </citation>
    <scope>NUCLEOTIDE SEQUENCE</scope>
</reference>
<dbReference type="Gene3D" id="3.30.70.250">
    <property type="entry name" value="Malonyl-CoA ACP transacylase, ACP-binding"/>
    <property type="match status" value="1"/>
</dbReference>
<comment type="caution">
    <text evidence="2">The sequence shown here is derived from an EMBL/GenBank/DDBJ whole genome shotgun (WGS) entry which is preliminary data.</text>
</comment>
<dbReference type="OrthoDB" id="541883at2759"/>
<dbReference type="Proteomes" id="UP000784294">
    <property type="component" value="Unassembled WGS sequence"/>
</dbReference>
<evidence type="ECO:0000259" key="1">
    <source>
        <dbReference type="SMART" id="SM00827"/>
    </source>
</evidence>
<name>A0A3S5FDX0_9PLAT</name>
<dbReference type="PANTHER" id="PTHR47170:SF2">
    <property type="entry name" value="MALONYL-COA:ACP TRANSACYLASE (MAT) DOMAIN-CONTAINING PROTEIN"/>
    <property type="match status" value="1"/>
</dbReference>
<dbReference type="Pfam" id="PF00698">
    <property type="entry name" value="Acyl_transf_1"/>
    <property type="match status" value="1"/>
</dbReference>